<feature type="compositionally biased region" description="Low complexity" evidence="1">
    <location>
        <begin position="40"/>
        <end position="55"/>
    </location>
</feature>
<reference evidence="2" key="1">
    <citation type="submission" date="2023-03" db="EMBL/GenBank/DDBJ databases">
        <title>Massive genome expansion in bonnet fungi (Mycena s.s.) driven by repeated elements and novel gene families across ecological guilds.</title>
        <authorList>
            <consortium name="Lawrence Berkeley National Laboratory"/>
            <person name="Harder C.B."/>
            <person name="Miyauchi S."/>
            <person name="Viragh M."/>
            <person name="Kuo A."/>
            <person name="Thoen E."/>
            <person name="Andreopoulos B."/>
            <person name="Lu D."/>
            <person name="Skrede I."/>
            <person name="Drula E."/>
            <person name="Henrissat B."/>
            <person name="Morin E."/>
            <person name="Kohler A."/>
            <person name="Barry K."/>
            <person name="LaButti K."/>
            <person name="Morin E."/>
            <person name="Salamov A."/>
            <person name="Lipzen A."/>
            <person name="Mereny Z."/>
            <person name="Hegedus B."/>
            <person name="Baldrian P."/>
            <person name="Stursova M."/>
            <person name="Weitz H."/>
            <person name="Taylor A."/>
            <person name="Grigoriev I.V."/>
            <person name="Nagy L.G."/>
            <person name="Martin F."/>
            <person name="Kauserud H."/>
        </authorList>
    </citation>
    <scope>NUCLEOTIDE SEQUENCE</scope>
    <source>
        <strain evidence="2">CBHHK067</strain>
    </source>
</reference>
<dbReference type="EMBL" id="JARKIE010000135">
    <property type="protein sequence ID" value="KAJ7678380.1"/>
    <property type="molecule type" value="Genomic_DNA"/>
</dbReference>
<dbReference type="Proteomes" id="UP001221757">
    <property type="component" value="Unassembled WGS sequence"/>
</dbReference>
<feature type="non-terminal residue" evidence="2">
    <location>
        <position position="1"/>
    </location>
</feature>
<organism evidence="2 3">
    <name type="scientific">Mycena rosella</name>
    <name type="common">Pink bonnet</name>
    <name type="synonym">Agaricus rosellus</name>
    <dbReference type="NCBI Taxonomy" id="1033263"/>
    <lineage>
        <taxon>Eukaryota</taxon>
        <taxon>Fungi</taxon>
        <taxon>Dikarya</taxon>
        <taxon>Basidiomycota</taxon>
        <taxon>Agaricomycotina</taxon>
        <taxon>Agaricomycetes</taxon>
        <taxon>Agaricomycetidae</taxon>
        <taxon>Agaricales</taxon>
        <taxon>Marasmiineae</taxon>
        <taxon>Mycenaceae</taxon>
        <taxon>Mycena</taxon>
    </lineage>
</organism>
<proteinExistence type="predicted"/>
<keyword evidence="3" id="KW-1185">Reference proteome</keyword>
<sequence length="517" mass="58232">EREKRANRIKISDSAFARTRRGIETGAPEHRMRLRGRPGATTPTQTPKSPKSAKSLEILHPPDHATPTDITPGSPARRRADGGLGTTQKGTAKEAITDDESRLRFYFRRVCTHTARGTDHGSMKTRAHGHAPTYDKDHDRLTRRPNENGTHGHGKWDTKTPHKHHARVWPRVHHKNPRAWPRLRQAPVRYQHRHRPIGAGQTNARSTYPVDTTPRRRYCPCPTRPKEPMAPTALHSDGAQPQLKRARAQYYAPKAGSQMRARYLAPCRRRRTRAARYADATHVFAAPVVVRGKEKRAHLLPHSLRGTRERSTRMCRAADGRRARPLRACPCAGRGKRVATDHTASRARTMRRAFVGLPARAACGRAPSPGLSVKRTEQKWATHRMPLRRRARVEQGEGGQQGGRRGSIARRGQRVWCGWWRRKVRGGVGDCDEGGCGWVWAGISRSSWWWTDEQGACLESRQRLSDQIPTCNPSSFAWLTKNLSSAKSVKYRSAFSGRGGGSRVFRQCRDAANKSEL</sequence>
<name>A0AAD7GD35_MYCRO</name>
<dbReference type="AlphaFoldDB" id="A0AAD7GD35"/>
<accession>A0AAD7GD35</accession>
<feature type="region of interest" description="Disordered" evidence="1">
    <location>
        <begin position="1"/>
        <end position="96"/>
    </location>
</feature>
<evidence type="ECO:0000256" key="1">
    <source>
        <dbReference type="SAM" id="MobiDB-lite"/>
    </source>
</evidence>
<feature type="region of interest" description="Disordered" evidence="1">
    <location>
        <begin position="195"/>
        <end position="218"/>
    </location>
</feature>
<feature type="compositionally biased region" description="Polar residues" evidence="1">
    <location>
        <begin position="200"/>
        <end position="210"/>
    </location>
</feature>
<evidence type="ECO:0000313" key="2">
    <source>
        <dbReference type="EMBL" id="KAJ7678380.1"/>
    </source>
</evidence>
<feature type="compositionally biased region" description="Basic and acidic residues" evidence="1">
    <location>
        <begin position="133"/>
        <end position="146"/>
    </location>
</feature>
<evidence type="ECO:0000313" key="3">
    <source>
        <dbReference type="Proteomes" id="UP001221757"/>
    </source>
</evidence>
<protein>
    <submittedName>
        <fullName evidence="2">Uncharacterized protein</fullName>
    </submittedName>
</protein>
<gene>
    <name evidence="2" type="ORF">B0H17DRAFT_1236021</name>
</gene>
<feature type="region of interest" description="Disordered" evidence="1">
    <location>
        <begin position="117"/>
        <end position="163"/>
    </location>
</feature>
<feature type="compositionally biased region" description="Basic and acidic residues" evidence="1">
    <location>
        <begin position="21"/>
        <end position="31"/>
    </location>
</feature>
<comment type="caution">
    <text evidence="2">The sequence shown here is derived from an EMBL/GenBank/DDBJ whole genome shotgun (WGS) entry which is preliminary data.</text>
</comment>